<dbReference type="CDD" id="cd12913">
    <property type="entry name" value="PDC1_MCP_like"/>
    <property type="match status" value="1"/>
</dbReference>
<evidence type="ECO:0000256" key="4">
    <source>
        <dbReference type="ARBA" id="ARBA00022692"/>
    </source>
</evidence>
<comment type="subcellular location">
    <subcellularLocation>
        <location evidence="1">Cell membrane</location>
        <topology evidence="1">Multi-pass membrane protein</topology>
    </subcellularLocation>
</comment>
<name>A0ABS4KLU7_9FIRM</name>
<dbReference type="PANTHER" id="PTHR32089">
    <property type="entry name" value="METHYL-ACCEPTING CHEMOTAXIS PROTEIN MCPB"/>
    <property type="match status" value="1"/>
</dbReference>
<evidence type="ECO:0000256" key="8">
    <source>
        <dbReference type="ARBA" id="ARBA00029447"/>
    </source>
</evidence>
<dbReference type="EMBL" id="JAGGLI010000025">
    <property type="protein sequence ID" value="MBP2028320.1"/>
    <property type="molecule type" value="Genomic_DNA"/>
</dbReference>
<evidence type="ECO:0000256" key="2">
    <source>
        <dbReference type="ARBA" id="ARBA00022475"/>
    </source>
</evidence>
<evidence type="ECO:0000256" key="10">
    <source>
        <dbReference type="SAM" id="Phobius"/>
    </source>
</evidence>
<dbReference type="SUPFAM" id="SSF103190">
    <property type="entry name" value="Sensory domain-like"/>
    <property type="match status" value="1"/>
</dbReference>
<dbReference type="Gene3D" id="6.10.340.10">
    <property type="match status" value="1"/>
</dbReference>
<proteinExistence type="inferred from homology"/>
<keyword evidence="5 10" id="KW-1133">Transmembrane helix</keyword>
<reference evidence="13 14" key="1">
    <citation type="submission" date="2021-03" db="EMBL/GenBank/DDBJ databases">
        <title>Genomic Encyclopedia of Type Strains, Phase IV (KMG-IV): sequencing the most valuable type-strain genomes for metagenomic binning, comparative biology and taxonomic classification.</title>
        <authorList>
            <person name="Goeker M."/>
        </authorList>
    </citation>
    <scope>NUCLEOTIDE SEQUENCE [LARGE SCALE GENOMIC DNA]</scope>
    <source>
        <strain evidence="13 14">DSM 27512</strain>
    </source>
</reference>
<evidence type="ECO:0000259" key="11">
    <source>
        <dbReference type="PROSITE" id="PS50111"/>
    </source>
</evidence>
<dbReference type="InterPro" id="IPR004089">
    <property type="entry name" value="MCPsignal_dom"/>
</dbReference>
<keyword evidence="14" id="KW-1185">Reference proteome</keyword>
<comment type="similarity">
    <text evidence="8">Belongs to the methyl-accepting chemotaxis (MCP) protein family.</text>
</comment>
<keyword evidence="6 10" id="KW-0472">Membrane</keyword>
<comment type="caution">
    <text evidence="13">The sequence shown here is derived from an EMBL/GenBank/DDBJ whole genome shotgun (WGS) entry which is preliminary data.</text>
</comment>
<sequence length="661" mass="72830">MRLKIGQKMVLGLILLITLPLLIVGYRTASTTKSVMTEQYVNAMNEINGATTASLENLLEGYGKGLQLVSQNYNARTIVSNPEFEFFLLDAFDDYLKVNPDVSNIYIGTEEGSMLIYPDPGLPEGYDPRTRPWYEDGMSSKELVWTDPYPDANTGAIVVTASIPVYDNEDDNLIIGIMAIDLYLDYFTELVKQLKLGESGKAYIVASDGSIIAHEDPEMLGQKVSDEQLAHIKSDERAQRDYSDETGDRRFEIVRRFSSMDWYLVNSISYSEITDITNDMTLNTTIIGGIAFLIAIGIGILASRYISKPIKEIENKMSLVKEGDFTVRMDVKSKDEIGSLSQSFNEMIEKVKDLMVSTIQVSEEVRNASENLAAFSQQTSASSTEVANTVEEIARGASEQAEETEKGVKVANTLSFKFEELSLSSEGMDEDAKSTIEVNKEGVRSLEELKKTSEITKSSTERVEAAIVELDKSANSINAILETITAISSQTNLLALNASIEAARAGEAGKGFAVVADEIRKLAEGSDRAAHEIKVILDQIQYDSKNTVDIMSEVKTIYDEQESSVEKVNLAFIEISKSIGNVVQKIKSITRQIDDLKTEKETIVSSMENISAVSEETAAASEEVTASMQQQAEAVEQVAESASRLSRLSGELMSKLKMFKI</sequence>
<dbReference type="RefSeq" id="WP_209661370.1">
    <property type="nucleotide sequence ID" value="NZ_JAGGLI010000025.1"/>
</dbReference>
<evidence type="ECO:0000256" key="3">
    <source>
        <dbReference type="ARBA" id="ARBA00022500"/>
    </source>
</evidence>
<evidence type="ECO:0000256" key="5">
    <source>
        <dbReference type="ARBA" id="ARBA00022989"/>
    </source>
</evidence>
<dbReference type="Pfam" id="PF00672">
    <property type="entry name" value="HAMP"/>
    <property type="match status" value="1"/>
</dbReference>
<keyword evidence="2" id="KW-1003">Cell membrane</keyword>
<evidence type="ECO:0000256" key="6">
    <source>
        <dbReference type="ARBA" id="ARBA00023136"/>
    </source>
</evidence>
<dbReference type="Pfam" id="PF02743">
    <property type="entry name" value="dCache_1"/>
    <property type="match status" value="1"/>
</dbReference>
<dbReference type="Proteomes" id="UP001314903">
    <property type="component" value="Unassembled WGS sequence"/>
</dbReference>
<feature type="domain" description="Methyl-accepting transducer" evidence="11">
    <location>
        <begin position="375"/>
        <end position="632"/>
    </location>
</feature>
<feature type="domain" description="HAMP" evidence="12">
    <location>
        <begin position="304"/>
        <end position="356"/>
    </location>
</feature>
<dbReference type="PANTHER" id="PTHR32089:SF112">
    <property type="entry name" value="LYSOZYME-LIKE PROTEIN-RELATED"/>
    <property type="match status" value="1"/>
</dbReference>
<dbReference type="InterPro" id="IPR029151">
    <property type="entry name" value="Sensor-like_sf"/>
</dbReference>
<evidence type="ECO:0000256" key="9">
    <source>
        <dbReference type="PROSITE-ProRule" id="PRU00284"/>
    </source>
</evidence>
<dbReference type="PROSITE" id="PS50885">
    <property type="entry name" value="HAMP"/>
    <property type="match status" value="1"/>
</dbReference>
<dbReference type="Gene3D" id="1.10.287.950">
    <property type="entry name" value="Methyl-accepting chemotaxis protein"/>
    <property type="match status" value="1"/>
</dbReference>
<dbReference type="SMART" id="SM00304">
    <property type="entry name" value="HAMP"/>
    <property type="match status" value="1"/>
</dbReference>
<dbReference type="SUPFAM" id="SSF58104">
    <property type="entry name" value="Methyl-accepting chemotaxis protein (MCP) signaling domain"/>
    <property type="match status" value="1"/>
</dbReference>
<evidence type="ECO:0000259" key="12">
    <source>
        <dbReference type="PROSITE" id="PS50885"/>
    </source>
</evidence>
<evidence type="ECO:0000313" key="14">
    <source>
        <dbReference type="Proteomes" id="UP001314903"/>
    </source>
</evidence>
<keyword evidence="3" id="KW-0145">Chemotaxis</keyword>
<keyword evidence="4 10" id="KW-0812">Transmembrane</keyword>
<dbReference type="PROSITE" id="PS50111">
    <property type="entry name" value="CHEMOTAXIS_TRANSDUC_2"/>
    <property type="match status" value="1"/>
</dbReference>
<organism evidence="13 14">
    <name type="scientific">Acetoanaerobium pronyense</name>
    <dbReference type="NCBI Taxonomy" id="1482736"/>
    <lineage>
        <taxon>Bacteria</taxon>
        <taxon>Bacillati</taxon>
        <taxon>Bacillota</taxon>
        <taxon>Clostridia</taxon>
        <taxon>Peptostreptococcales</taxon>
        <taxon>Filifactoraceae</taxon>
        <taxon>Acetoanaerobium</taxon>
    </lineage>
</organism>
<protein>
    <submittedName>
        <fullName evidence="13">Methyl-accepting chemotaxis protein</fullName>
    </submittedName>
</protein>
<dbReference type="CDD" id="cd06225">
    <property type="entry name" value="HAMP"/>
    <property type="match status" value="1"/>
</dbReference>
<keyword evidence="7 9" id="KW-0807">Transducer</keyword>
<dbReference type="SMART" id="SM00283">
    <property type="entry name" value="MA"/>
    <property type="match status" value="1"/>
</dbReference>
<dbReference type="CDD" id="cd18774">
    <property type="entry name" value="PDC2_HK_sensor"/>
    <property type="match status" value="1"/>
</dbReference>
<dbReference type="InterPro" id="IPR003660">
    <property type="entry name" value="HAMP_dom"/>
</dbReference>
<evidence type="ECO:0000313" key="13">
    <source>
        <dbReference type="EMBL" id="MBP2028320.1"/>
    </source>
</evidence>
<dbReference type="Gene3D" id="3.30.450.20">
    <property type="entry name" value="PAS domain"/>
    <property type="match status" value="1"/>
</dbReference>
<evidence type="ECO:0000256" key="1">
    <source>
        <dbReference type="ARBA" id="ARBA00004651"/>
    </source>
</evidence>
<dbReference type="InterPro" id="IPR033479">
    <property type="entry name" value="dCache_1"/>
</dbReference>
<evidence type="ECO:0000256" key="7">
    <source>
        <dbReference type="ARBA" id="ARBA00023224"/>
    </source>
</evidence>
<accession>A0ABS4KLU7</accession>
<gene>
    <name evidence="13" type="ORF">J2Z35_002121</name>
</gene>
<dbReference type="Pfam" id="PF00015">
    <property type="entry name" value="MCPsignal"/>
    <property type="match status" value="1"/>
</dbReference>
<feature type="transmembrane region" description="Helical" evidence="10">
    <location>
        <begin position="286"/>
        <end position="307"/>
    </location>
</feature>